<dbReference type="AlphaFoldDB" id="A0AAN7ZL47"/>
<accession>A0AAN7ZL47</accession>
<evidence type="ECO:0000313" key="2">
    <source>
        <dbReference type="EMBL" id="KAK5691842.1"/>
    </source>
</evidence>
<sequence>MSVSYTYQPLAIDAPYIRLMTILPDEAGSPIRITLQVANLADVPRPAYETVSYVWGDPTPSACLKVSGHGKGPRYYCLYVPASSAAVLNQIRLPDQKRTVWQDAVCINQDDLVERGRQVSLMSKTYSSSTGNIVYLGELDGPDMSDRISRTVASLLSNAGRRTNGFSTFGTTTRDDTAAEYRVGYSDRQDQTDEEVIFLLLELPWFRRLWTVQEAALAPRNTAVLGTLWLDLLDILRALVWWRYSSEYLNRSPWPSMKAEAGMYCINQSHGYIDHDQGVPAGRAGGIMSSLVCSTLFEKTEPRDGVFAILGLISKTSSQFLTPDYTKPLSEILQRATRLAFLEMGDLDLLRSVRNRSGDLEGAHVASWVLRADRQIDTAVDASRLRNAFVAAEWLEGEYSLLNCGSLDSASLMARGYTVCKVGAFSRVCSQAEYGYYHTWLLWIKDAFGLWIVQTSSQGPRRTWRAFCRTLLGGGFLVNKSQPATDENMKPLDDFTDLLLKATGNEKDAIMQQSLDVALETLCTTFQTWPTVNRRLFVSNSGQSGLGPSVMQPGDTVALLRGVCTPTILRPLSNGHYQVVGEAYVDGVMFGEAWKEFKATGAVEEEFLLV</sequence>
<comment type="caution">
    <text evidence="2">The sequence shown here is derived from an EMBL/GenBank/DDBJ whole genome shotgun (WGS) entry which is preliminary data.</text>
</comment>
<name>A0AAN7ZL47_9PEZI</name>
<dbReference type="Pfam" id="PF06985">
    <property type="entry name" value="HET"/>
    <property type="match status" value="1"/>
</dbReference>
<proteinExistence type="predicted"/>
<evidence type="ECO:0000259" key="1">
    <source>
        <dbReference type="Pfam" id="PF06985"/>
    </source>
</evidence>
<feature type="domain" description="Heterokaryon incompatibility" evidence="1">
    <location>
        <begin position="48"/>
        <end position="214"/>
    </location>
</feature>
<dbReference type="EMBL" id="JAVRQU010000020">
    <property type="protein sequence ID" value="KAK5691842.1"/>
    <property type="molecule type" value="Genomic_DNA"/>
</dbReference>
<dbReference type="InterPro" id="IPR052895">
    <property type="entry name" value="HetReg/Transcr_Mod"/>
</dbReference>
<dbReference type="InterPro" id="IPR010730">
    <property type="entry name" value="HET"/>
</dbReference>
<protein>
    <recommendedName>
        <fullName evidence="1">Heterokaryon incompatibility domain-containing protein</fullName>
    </recommendedName>
</protein>
<organism evidence="2 3">
    <name type="scientific">Elasticomyces elasticus</name>
    <dbReference type="NCBI Taxonomy" id="574655"/>
    <lineage>
        <taxon>Eukaryota</taxon>
        <taxon>Fungi</taxon>
        <taxon>Dikarya</taxon>
        <taxon>Ascomycota</taxon>
        <taxon>Pezizomycotina</taxon>
        <taxon>Dothideomycetes</taxon>
        <taxon>Dothideomycetidae</taxon>
        <taxon>Mycosphaerellales</taxon>
        <taxon>Teratosphaeriaceae</taxon>
        <taxon>Elasticomyces</taxon>
    </lineage>
</organism>
<reference evidence="2" key="1">
    <citation type="submission" date="2023-08" db="EMBL/GenBank/DDBJ databases">
        <title>Black Yeasts Isolated from many extreme environments.</title>
        <authorList>
            <person name="Coleine C."/>
            <person name="Stajich J.E."/>
            <person name="Selbmann L."/>
        </authorList>
    </citation>
    <scope>NUCLEOTIDE SEQUENCE</scope>
    <source>
        <strain evidence="2">CCFEE 5810</strain>
    </source>
</reference>
<gene>
    <name evidence="2" type="ORF">LTR97_011013</name>
</gene>
<dbReference type="Pfam" id="PF26639">
    <property type="entry name" value="Het-6_barrel"/>
    <property type="match status" value="1"/>
</dbReference>
<dbReference type="PANTHER" id="PTHR24148:SF64">
    <property type="entry name" value="HETEROKARYON INCOMPATIBILITY DOMAIN-CONTAINING PROTEIN"/>
    <property type="match status" value="1"/>
</dbReference>
<dbReference type="PANTHER" id="PTHR24148">
    <property type="entry name" value="ANKYRIN REPEAT DOMAIN-CONTAINING PROTEIN 39 HOMOLOG-RELATED"/>
    <property type="match status" value="1"/>
</dbReference>
<dbReference type="Proteomes" id="UP001310594">
    <property type="component" value="Unassembled WGS sequence"/>
</dbReference>
<evidence type="ECO:0000313" key="3">
    <source>
        <dbReference type="Proteomes" id="UP001310594"/>
    </source>
</evidence>